<feature type="transmembrane region" description="Helical" evidence="1">
    <location>
        <begin position="51"/>
        <end position="69"/>
    </location>
</feature>
<dbReference type="EMBL" id="DUGC01000035">
    <property type="protein sequence ID" value="HIH09414.1"/>
    <property type="molecule type" value="Genomic_DNA"/>
</dbReference>
<keyword evidence="1" id="KW-0472">Membrane</keyword>
<accession>A0A7J4IX55</accession>
<sequence>MIGKAEWFHSRKYTGWGLSPKGWQGWAYPIAMALPPLAFSALYGGPAEIRMAVIGLWVVILALDTIDIMANLKKDEREAAHEAIAEGNVAWFMVVVLAIGVAFEVASSAVRGALSVDPFLLIALLGAVIVKAATNIFLERAN</sequence>
<feature type="transmembrane region" description="Helical" evidence="1">
    <location>
        <begin position="119"/>
        <end position="138"/>
    </location>
</feature>
<proteinExistence type="predicted"/>
<dbReference type="AlphaFoldDB" id="A0A7J4IX55"/>
<evidence type="ECO:0000313" key="3">
    <source>
        <dbReference type="Proteomes" id="UP000565078"/>
    </source>
</evidence>
<protein>
    <submittedName>
        <fullName evidence="2">Uncharacterized protein</fullName>
    </submittedName>
</protein>
<reference evidence="3" key="1">
    <citation type="journal article" date="2020" name="bioRxiv">
        <title>A rank-normalized archaeal taxonomy based on genome phylogeny resolves widespread incomplete and uneven classifications.</title>
        <authorList>
            <person name="Rinke C."/>
            <person name="Chuvochina M."/>
            <person name="Mussig A.J."/>
            <person name="Chaumeil P.-A."/>
            <person name="Waite D.W."/>
            <person name="Whitman W.B."/>
            <person name="Parks D.H."/>
            <person name="Hugenholtz P."/>
        </authorList>
    </citation>
    <scope>NUCLEOTIDE SEQUENCE [LARGE SCALE GENOMIC DNA]</scope>
</reference>
<keyword evidence="1" id="KW-1133">Transmembrane helix</keyword>
<dbReference type="Proteomes" id="UP000565078">
    <property type="component" value="Unassembled WGS sequence"/>
</dbReference>
<evidence type="ECO:0000313" key="2">
    <source>
        <dbReference type="EMBL" id="HIH09414.1"/>
    </source>
</evidence>
<name>A0A7J4IX55_9ARCH</name>
<comment type="caution">
    <text evidence="2">The sequence shown here is derived from an EMBL/GenBank/DDBJ whole genome shotgun (WGS) entry which is preliminary data.</text>
</comment>
<organism evidence="2 3">
    <name type="scientific">Candidatus Iainarchaeum sp</name>
    <dbReference type="NCBI Taxonomy" id="3101447"/>
    <lineage>
        <taxon>Archaea</taxon>
        <taxon>Candidatus Iainarchaeota</taxon>
        <taxon>Candidatus Iainarchaeia</taxon>
        <taxon>Candidatus Iainarchaeales</taxon>
        <taxon>Candidatus Iainarchaeaceae</taxon>
        <taxon>Candidatus Iainarchaeum</taxon>
    </lineage>
</organism>
<feature type="transmembrane region" description="Helical" evidence="1">
    <location>
        <begin position="89"/>
        <end position="107"/>
    </location>
</feature>
<gene>
    <name evidence="2" type="ORF">HA254_01975</name>
</gene>
<evidence type="ECO:0000256" key="1">
    <source>
        <dbReference type="SAM" id="Phobius"/>
    </source>
</evidence>
<keyword evidence="1" id="KW-0812">Transmembrane</keyword>